<protein>
    <submittedName>
        <fullName evidence="6">TlpA disulfide reductase family protein</fullName>
    </submittedName>
</protein>
<dbReference type="InterPro" id="IPR050553">
    <property type="entry name" value="Thioredoxin_ResA/DsbE_sf"/>
</dbReference>
<dbReference type="Proteomes" id="UP001262582">
    <property type="component" value="Unassembled WGS sequence"/>
</dbReference>
<evidence type="ECO:0000313" key="7">
    <source>
        <dbReference type="Proteomes" id="UP001262582"/>
    </source>
</evidence>
<evidence type="ECO:0000256" key="2">
    <source>
        <dbReference type="ARBA" id="ARBA00022748"/>
    </source>
</evidence>
<dbReference type="InterPro" id="IPR013740">
    <property type="entry name" value="Redoxin"/>
</dbReference>
<dbReference type="PANTHER" id="PTHR42852">
    <property type="entry name" value="THIOL:DISULFIDE INTERCHANGE PROTEIN DSBE"/>
    <property type="match status" value="1"/>
</dbReference>
<dbReference type="PANTHER" id="PTHR42852:SF6">
    <property type="entry name" value="THIOL:DISULFIDE INTERCHANGE PROTEIN DSBE"/>
    <property type="match status" value="1"/>
</dbReference>
<evidence type="ECO:0000259" key="5">
    <source>
        <dbReference type="PROSITE" id="PS51352"/>
    </source>
</evidence>
<keyword evidence="4" id="KW-0676">Redox-active center</keyword>
<keyword evidence="3" id="KW-1015">Disulfide bond</keyword>
<evidence type="ECO:0000256" key="4">
    <source>
        <dbReference type="ARBA" id="ARBA00023284"/>
    </source>
</evidence>
<dbReference type="CDD" id="cd02966">
    <property type="entry name" value="TlpA_like_family"/>
    <property type="match status" value="1"/>
</dbReference>
<feature type="domain" description="Thioredoxin" evidence="5">
    <location>
        <begin position="341"/>
        <end position="492"/>
    </location>
</feature>
<dbReference type="EMBL" id="JAVRHK010000011">
    <property type="protein sequence ID" value="MDT0677767.1"/>
    <property type="molecule type" value="Genomic_DNA"/>
</dbReference>
<keyword evidence="2" id="KW-0201">Cytochrome c-type biogenesis</keyword>
<dbReference type="SUPFAM" id="SSF52833">
    <property type="entry name" value="Thioredoxin-like"/>
    <property type="match status" value="1"/>
</dbReference>
<keyword evidence="7" id="KW-1185">Reference proteome</keyword>
<dbReference type="InterPro" id="IPR036249">
    <property type="entry name" value="Thioredoxin-like_sf"/>
</dbReference>
<name>A0ABU3D8B9_9FLAO</name>
<evidence type="ECO:0000256" key="3">
    <source>
        <dbReference type="ARBA" id="ARBA00023157"/>
    </source>
</evidence>
<reference evidence="6 7" key="1">
    <citation type="submission" date="2023-09" db="EMBL/GenBank/DDBJ databases">
        <authorList>
            <person name="Rey-Velasco X."/>
        </authorList>
    </citation>
    <scope>NUCLEOTIDE SEQUENCE [LARGE SCALE GENOMIC DNA]</scope>
    <source>
        <strain evidence="6 7">F117</strain>
    </source>
</reference>
<evidence type="ECO:0000313" key="6">
    <source>
        <dbReference type="EMBL" id="MDT0677767.1"/>
    </source>
</evidence>
<comment type="caution">
    <text evidence="6">The sequence shown here is derived from an EMBL/GenBank/DDBJ whole genome shotgun (WGS) entry which is preliminary data.</text>
</comment>
<dbReference type="Gene3D" id="3.40.30.10">
    <property type="entry name" value="Glutaredoxin"/>
    <property type="match status" value="1"/>
</dbReference>
<evidence type="ECO:0000256" key="1">
    <source>
        <dbReference type="ARBA" id="ARBA00004196"/>
    </source>
</evidence>
<comment type="subcellular location">
    <subcellularLocation>
        <location evidence="1">Cell envelope</location>
    </subcellularLocation>
</comment>
<sequence>MRNLIYSLIIFNLIIGCTVEKDNITISGTIKGFNSEVLEYSNPVKGSSVIFFKEEIQPDSAGNFKIEIPLEEIAIIRIGFPQSTTVKLIAEPNEEYVVNFNLTQKDSEQAYNIEGDNKKVQDLYNKLEKPVHIQIAARPFLQDSLAPEIEKKINNLKQEELAPFKNLLSEATISEDIYNFIALDRQYYYTSLKGTVAFIKYLQERRQEGSFNKGIKNMWENTFNNNLLTRQDFQRSDWGYALAENYVFFKNYENVDFNEETFQKSIGDGSYNSFLLKSYDKHLPEHIVAFCKAFYFYQELMQQDYKKEFITFFENFKKDYPNNPYSPYLKPLIEDVIVFHEKAGKNFNKEIAFVEDYESKNSLDEILEEFKGKKLFIDVWATWCAPCKEEFKHNDSLKNLLKASNTNILYVSIDDEERSEKWKEMIKFYNLKGSHLRANSELNSDLRKIYDDNEIIYIPWYILVDSKGNIASKHAAKPSKLEALRNEITSLE</sequence>
<accession>A0ABU3D8B9</accession>
<dbReference type="PROSITE" id="PS51257">
    <property type="entry name" value="PROKAR_LIPOPROTEIN"/>
    <property type="match status" value="1"/>
</dbReference>
<dbReference type="RefSeq" id="WP_311504108.1">
    <property type="nucleotide sequence ID" value="NZ_JAVRHK010000011.1"/>
</dbReference>
<dbReference type="PROSITE" id="PS51352">
    <property type="entry name" value="THIOREDOXIN_2"/>
    <property type="match status" value="1"/>
</dbReference>
<proteinExistence type="predicted"/>
<gene>
    <name evidence="6" type="ORF">RM539_14360</name>
</gene>
<dbReference type="InterPro" id="IPR013766">
    <property type="entry name" value="Thioredoxin_domain"/>
</dbReference>
<organism evidence="6 7">
    <name type="scientific">Autumnicola musiva</name>
    <dbReference type="NCBI Taxonomy" id="3075589"/>
    <lineage>
        <taxon>Bacteria</taxon>
        <taxon>Pseudomonadati</taxon>
        <taxon>Bacteroidota</taxon>
        <taxon>Flavobacteriia</taxon>
        <taxon>Flavobacteriales</taxon>
        <taxon>Flavobacteriaceae</taxon>
        <taxon>Autumnicola</taxon>
    </lineage>
</organism>
<dbReference type="Pfam" id="PF08534">
    <property type="entry name" value="Redoxin"/>
    <property type="match status" value="1"/>
</dbReference>